<dbReference type="Pfam" id="PF17779">
    <property type="entry name" value="WHD_NOD2"/>
    <property type="match status" value="1"/>
</dbReference>
<evidence type="ECO:0000256" key="2">
    <source>
        <dbReference type="ARBA" id="ARBA00022490"/>
    </source>
</evidence>
<dbReference type="GO" id="GO:0005524">
    <property type="term" value="F:ATP binding"/>
    <property type="evidence" value="ECO:0007669"/>
    <property type="project" value="UniProtKB-KW"/>
</dbReference>
<dbReference type="RefSeq" id="XP_042559517.1">
    <property type="nucleotide sequence ID" value="XM_042703583.1"/>
</dbReference>
<dbReference type="GO" id="GO:0005737">
    <property type="term" value="C:cytoplasm"/>
    <property type="evidence" value="ECO:0007669"/>
    <property type="project" value="UniProtKB-SubCell"/>
</dbReference>
<evidence type="ECO:0000313" key="10">
    <source>
        <dbReference type="RefSeq" id="XP_031418261.2"/>
    </source>
</evidence>
<evidence type="ECO:0000256" key="6">
    <source>
        <dbReference type="ARBA" id="ARBA00022840"/>
    </source>
</evidence>
<dbReference type="InterPro" id="IPR051261">
    <property type="entry name" value="NLR"/>
</dbReference>
<dbReference type="Pfam" id="PF17776">
    <property type="entry name" value="NLRC4_HD2"/>
    <property type="match status" value="1"/>
</dbReference>
<dbReference type="InterPro" id="IPR027417">
    <property type="entry name" value="P-loop_NTPase"/>
</dbReference>
<dbReference type="FunFam" id="3.40.50.300:FF:000210">
    <property type="entry name" value="Si:dkey-16p6.1"/>
    <property type="match status" value="1"/>
</dbReference>
<evidence type="ECO:0000313" key="13">
    <source>
        <dbReference type="RefSeq" id="XP_042559519.1"/>
    </source>
</evidence>
<evidence type="ECO:0000256" key="3">
    <source>
        <dbReference type="ARBA" id="ARBA00022614"/>
    </source>
</evidence>
<feature type="compositionally biased region" description="Basic and acidic residues" evidence="7">
    <location>
        <begin position="1"/>
        <end position="13"/>
    </location>
</feature>
<dbReference type="AlphaFoldDB" id="A0A6P8F271"/>
<dbReference type="SUPFAM" id="SSF52047">
    <property type="entry name" value="RNI-like"/>
    <property type="match status" value="1"/>
</dbReference>
<dbReference type="KEGG" id="char:105909356"/>
<feature type="region of interest" description="Disordered" evidence="7">
    <location>
        <begin position="1"/>
        <end position="195"/>
    </location>
</feature>
<dbReference type="Gene3D" id="3.40.50.300">
    <property type="entry name" value="P-loop containing nucleotide triphosphate hydrolases"/>
    <property type="match status" value="1"/>
</dbReference>
<keyword evidence="4" id="KW-0677">Repeat</keyword>
<evidence type="ECO:0000313" key="9">
    <source>
        <dbReference type="Proteomes" id="UP000515152"/>
    </source>
</evidence>
<evidence type="ECO:0000313" key="11">
    <source>
        <dbReference type="RefSeq" id="XP_042559517.1"/>
    </source>
</evidence>
<dbReference type="GeneID" id="105909356"/>
<dbReference type="RefSeq" id="XP_031418261.2">
    <property type="nucleotide sequence ID" value="XM_031562401.2"/>
</dbReference>
<dbReference type="Pfam" id="PF13516">
    <property type="entry name" value="LRR_6"/>
    <property type="match status" value="2"/>
</dbReference>
<dbReference type="Pfam" id="PF05729">
    <property type="entry name" value="NACHT"/>
    <property type="match status" value="1"/>
</dbReference>
<reference evidence="10 11" key="1">
    <citation type="submission" date="2025-04" db="UniProtKB">
        <authorList>
            <consortium name="RefSeq"/>
        </authorList>
    </citation>
    <scope>IDENTIFICATION</scope>
</reference>
<dbReference type="Pfam" id="PF14484">
    <property type="entry name" value="FISNA"/>
    <property type="match status" value="1"/>
</dbReference>
<dbReference type="SMART" id="SM00368">
    <property type="entry name" value="LRR_RI"/>
    <property type="match status" value="5"/>
</dbReference>
<dbReference type="InterPro" id="IPR041267">
    <property type="entry name" value="NLRP_HD2"/>
</dbReference>
<keyword evidence="9" id="KW-1185">Reference proteome</keyword>
<evidence type="ECO:0000313" key="12">
    <source>
        <dbReference type="RefSeq" id="XP_042559518.1"/>
    </source>
</evidence>
<accession>A0A6P8F271</accession>
<keyword evidence="3" id="KW-0433">Leucine-rich repeat</keyword>
<keyword evidence="5" id="KW-0547">Nucleotide-binding</keyword>
<name>A0A6P8F271_CLUHA</name>
<protein>
    <submittedName>
        <fullName evidence="10 11">NACHT, LRR and PYD domains-containing protein 12-like</fullName>
    </submittedName>
</protein>
<dbReference type="InterPro" id="IPR029495">
    <property type="entry name" value="NACHT-assoc"/>
</dbReference>
<dbReference type="InterPro" id="IPR007111">
    <property type="entry name" value="NACHT_NTPase"/>
</dbReference>
<dbReference type="Gene3D" id="3.80.10.10">
    <property type="entry name" value="Ribonuclease Inhibitor"/>
    <property type="match status" value="1"/>
</dbReference>
<evidence type="ECO:0000259" key="8">
    <source>
        <dbReference type="PROSITE" id="PS50837"/>
    </source>
</evidence>
<evidence type="ECO:0000256" key="4">
    <source>
        <dbReference type="ARBA" id="ARBA00022737"/>
    </source>
</evidence>
<proteinExistence type="predicted"/>
<gene>
    <name evidence="10 11 12 13" type="primary">LOC105909356</name>
</gene>
<evidence type="ECO:0000256" key="7">
    <source>
        <dbReference type="SAM" id="MobiDB-lite"/>
    </source>
</evidence>
<feature type="compositionally biased region" description="Basic and acidic residues" evidence="7">
    <location>
        <begin position="181"/>
        <end position="193"/>
    </location>
</feature>
<dbReference type="InterPro" id="IPR001611">
    <property type="entry name" value="Leu-rich_rpt"/>
</dbReference>
<dbReference type="RefSeq" id="XP_042559518.1">
    <property type="nucleotide sequence ID" value="XM_042703584.1"/>
</dbReference>
<dbReference type="RefSeq" id="XP_042559519.1">
    <property type="nucleotide sequence ID" value="XM_042703585.1"/>
</dbReference>
<dbReference type="InterPro" id="IPR032675">
    <property type="entry name" value="LRR_dom_sf"/>
</dbReference>
<keyword evidence="2" id="KW-0963">Cytoplasm</keyword>
<comment type="subcellular location">
    <subcellularLocation>
        <location evidence="1">Cytoplasm</location>
    </subcellularLocation>
</comment>
<dbReference type="OrthoDB" id="120976at2759"/>
<dbReference type="PROSITE" id="PS50837">
    <property type="entry name" value="NACHT"/>
    <property type="match status" value="1"/>
</dbReference>
<dbReference type="PANTHER" id="PTHR24106">
    <property type="entry name" value="NACHT, LRR AND CARD DOMAINS-CONTAINING"/>
    <property type="match status" value="1"/>
</dbReference>
<dbReference type="InterPro" id="IPR041075">
    <property type="entry name" value="NOD1/2_WH"/>
</dbReference>
<keyword evidence="6" id="KW-0067">ATP-binding</keyword>
<evidence type="ECO:0000256" key="1">
    <source>
        <dbReference type="ARBA" id="ARBA00004496"/>
    </source>
</evidence>
<feature type="domain" description="NACHT" evidence="8">
    <location>
        <begin position="287"/>
        <end position="420"/>
    </location>
</feature>
<evidence type="ECO:0000256" key="5">
    <source>
        <dbReference type="ARBA" id="ARBA00022741"/>
    </source>
</evidence>
<dbReference type="SMART" id="SM01288">
    <property type="entry name" value="FISNA"/>
    <property type="match status" value="1"/>
</dbReference>
<sequence>MSSSTDRDEKKVEGQGLRAASPVPSCVSMKSDRSMLEPPWLSGERPASPVPSCVSMKSDRSMLEPPWVSGERPVSQAPSGLSMKSDRSMLEPPWLSGERPVSQAPSGLSMKSDRSMLEPPWVSGERPVSPAPSGLSMKSDRSMLEPPWVSGERPVSPAPSGLSSHLSDEPVNINPRKRVHRPETPETMKRSTLSDDPTLQEVITQHKARLKKQLENVHECLLSPATQKPHKSIYTELYVTEGDSGGVNEEHEVCQVDSASGKQGIEDMPINCSEIFKSLTGQEKDVRTVLTKGVACIGKTVFVQKFIIDWAEGNANEDIDFVFLLPFRLLNRIKDSQNSLHQLLLHLYPELEKLTTSVIFQDCQLLFICFALDESSLPLNFPQNQKLCDVTETSTVDTLITSLVQGSLLPSARIWITSRPVASNQIPPEYISKVTEVRGFTDSQREDYFRKRISDEGLANRIISQIKTSRSLHIMCHLPVFCWIAATVLQQILKEGTSEQTPTTLTEMFIHFLLIQTTRRNRKYQASGGEESQNPLESQPEVIMKLSELAFRHLEMGSYMFSEEEVSACGIDIADALVYSGFCTEAFKGESAPFEKMYTFVHVTVQEFLAALYVFLSYVNKNEEALKPFLKGKSSPKDTSLDELLKIAVNRALESKSGHLDLFVRFLHGISLESNQRLLEGLLPRSEYKPESVKKAIRNLKEIKRPNISPDRWINLLHCLVEMHDSSVHEDVSDFLKTEAVPGRRLRLAHCSALANMLLVADKPVEELDLKKYKTSDEGRRRLVPAVRNCRKALLADCKLTEKCFEVVASALSSAHSILTEIDLSHNDLQKSEERLLRGLLSQHCKLESLRLAYCKLSNKSCEILASALQSATSALRKLDLSGINLQDSVTHLFRAIMSPDSKLESLSLAGCNLKAISCEALASTLQAEPSVLRELDLSRNPVQDVGVGHLSSWLGSPNCSLETLRLSDCDINTKGCESLASALSANPSCLRELDLSCNQPGETGVKILLEIKADPNSALKILKCS</sequence>
<dbReference type="Proteomes" id="UP000515152">
    <property type="component" value="Chromosome 24"/>
</dbReference>
<organism evidence="9 10">
    <name type="scientific">Clupea harengus</name>
    <name type="common">Atlantic herring</name>
    <dbReference type="NCBI Taxonomy" id="7950"/>
    <lineage>
        <taxon>Eukaryota</taxon>
        <taxon>Metazoa</taxon>
        <taxon>Chordata</taxon>
        <taxon>Craniata</taxon>
        <taxon>Vertebrata</taxon>
        <taxon>Euteleostomi</taxon>
        <taxon>Actinopterygii</taxon>
        <taxon>Neopterygii</taxon>
        <taxon>Teleostei</taxon>
        <taxon>Clupei</taxon>
        <taxon>Clupeiformes</taxon>
        <taxon>Clupeoidei</taxon>
        <taxon>Clupeidae</taxon>
        <taxon>Clupea</taxon>
    </lineage>
</organism>